<dbReference type="InterPro" id="IPR013783">
    <property type="entry name" value="Ig-like_fold"/>
</dbReference>
<dbReference type="Gene3D" id="3.20.20.80">
    <property type="entry name" value="Glycosidases"/>
    <property type="match status" value="1"/>
</dbReference>
<feature type="domain" description="Glycosyl hydrolase family 13 catalytic" evidence="2">
    <location>
        <begin position="311"/>
        <end position="680"/>
    </location>
</feature>
<name>A0ABX3IIS2_9BACT</name>
<dbReference type="RefSeq" id="WP_077198246.1">
    <property type="nucleotide sequence ID" value="NZ_LBFC01000018.1"/>
</dbReference>
<gene>
    <name evidence="3" type="ORF">XJ44_04730</name>
</gene>
<organism evidence="3 4">
    <name type="scientific">Thermosipho affectus</name>
    <dbReference type="NCBI Taxonomy" id="660294"/>
    <lineage>
        <taxon>Bacteria</taxon>
        <taxon>Thermotogati</taxon>
        <taxon>Thermotogota</taxon>
        <taxon>Thermotogae</taxon>
        <taxon>Thermotogales</taxon>
        <taxon>Fervidobacteriaceae</taxon>
        <taxon>Thermosipho</taxon>
    </lineage>
</organism>
<dbReference type="Pfam" id="PF00128">
    <property type="entry name" value="Alpha-amylase"/>
    <property type="match status" value="1"/>
</dbReference>
<evidence type="ECO:0000313" key="4">
    <source>
        <dbReference type="Proteomes" id="UP000242616"/>
    </source>
</evidence>
<dbReference type="InterPro" id="IPR017853">
    <property type="entry name" value="GH"/>
</dbReference>
<dbReference type="SMART" id="SM00642">
    <property type="entry name" value="Aamy"/>
    <property type="match status" value="1"/>
</dbReference>
<comment type="caution">
    <text evidence="3">The sequence shown here is derived from an EMBL/GenBank/DDBJ whole genome shotgun (WGS) entry which is preliminary data.</text>
</comment>
<dbReference type="PROSITE" id="PS51257">
    <property type="entry name" value="PROKAR_LIPOPROTEIN"/>
    <property type="match status" value="1"/>
</dbReference>
<dbReference type="PANTHER" id="PTHR10357">
    <property type="entry name" value="ALPHA-AMYLASE FAMILY MEMBER"/>
    <property type="match status" value="1"/>
</dbReference>
<sequence>MKKVIFSVLIVLLLLFSCTTPLKMSLSISLKGAIESAPKISAQSFEKDVKIEKYTLKIFQGSKLVLKRDLKDSLFTNLEGLTPGKYKIRIEGYNKTLVAYGEKETTLSYGENKITIQTIFTNGTLVITLKAKGTEIKESTIKGTLTASPVHNFIENNISFEKEVYPGVWEISINATTTQEKNVKINTIAQVFPASKTTLNFEIKEENIVLEPILPYLEEIKDATAEITNNGIKLSWKYTIPATFYIYKGSNELDIDFLGKTTNTEFVDTNPTKEKYIYYINAIYDGKESGLTKIDAKELLNEIFSSNIMYLLFVRSFFDGNNDGIGDLQGITRKIDYLKKLGISTIWLMPIFKSTSYHGYDVVDYYKINPEYGNINDFIELLKKAHENNIKIILDIPLNHSSDKNPWFLDAIENTTNSKYWNYYIMSLEEKNLPHWHYKVNSKGKKIYYFGIFGPSMPDFNLDNPEVKELHRDILNYWILQGVDGFRFDAVKHFYGNDWDDGIEKSTEYSKELARYVKSIKEDIIVVGEAYDGNIDILKKFAPMPVFDFNFMFNTRENYEGKDNLISTWYKDVDYEGIFPNYFPFLDNHDLNRFISVLCDEKYHNNSYGTSQYAVLNTLLVFLEGLPTIYYGNEIGLKGFKWNGPVYDEPVREPMQWYASQSGEGQTNWTKKIYQLKNITFGNANLDGAIYDDPYDGVSVEEEENEKSLLNYFKTIFNLKKDYYALSHGNVNIEKNWKNLIVLKKSYFNQEALVLINPDPIYQNKFTIPKGYTRILYADLNNFTWDTQKTYIDADVEYTINPRQVYIFILNH</sequence>
<comment type="similarity">
    <text evidence="1">Belongs to the glycosyl hydrolase 13 family.</text>
</comment>
<proteinExistence type="inferred from homology"/>
<evidence type="ECO:0000256" key="1">
    <source>
        <dbReference type="ARBA" id="ARBA00008061"/>
    </source>
</evidence>
<evidence type="ECO:0000313" key="3">
    <source>
        <dbReference type="EMBL" id="ONN27101.1"/>
    </source>
</evidence>
<keyword evidence="4" id="KW-1185">Reference proteome</keyword>
<reference evidence="3 4" key="1">
    <citation type="submission" date="2015-06" db="EMBL/GenBank/DDBJ databases">
        <title>Genome sequencing of Thermotogales isolates from hydrothermal vents.</title>
        <authorList>
            <person name="Haverkamp T.H."/>
            <person name="Kublanov I.V."/>
            <person name="Nesbo C.L."/>
        </authorList>
    </citation>
    <scope>NUCLEOTIDE SEQUENCE [LARGE SCALE GENOMIC DNA]</scope>
    <source>
        <strain evidence="4">ik275mar</strain>
    </source>
</reference>
<dbReference type="InterPro" id="IPR045857">
    <property type="entry name" value="O16G_dom_2"/>
</dbReference>
<protein>
    <recommendedName>
        <fullName evidence="2">Glycosyl hydrolase family 13 catalytic domain-containing protein</fullName>
    </recommendedName>
</protein>
<dbReference type="Gene3D" id="2.60.40.10">
    <property type="entry name" value="Immunoglobulins"/>
    <property type="match status" value="1"/>
</dbReference>
<dbReference type="Proteomes" id="UP000242616">
    <property type="component" value="Unassembled WGS sequence"/>
</dbReference>
<dbReference type="InterPro" id="IPR006047">
    <property type="entry name" value="GH13_cat_dom"/>
</dbReference>
<dbReference type="SUPFAM" id="SSF51445">
    <property type="entry name" value="(Trans)glycosidases"/>
    <property type="match status" value="1"/>
</dbReference>
<evidence type="ECO:0000259" key="2">
    <source>
        <dbReference type="SMART" id="SM00642"/>
    </source>
</evidence>
<dbReference type="Gene3D" id="3.90.400.10">
    <property type="entry name" value="Oligo-1,6-glucosidase, Domain 2"/>
    <property type="match status" value="1"/>
</dbReference>
<dbReference type="EMBL" id="LBFC01000018">
    <property type="protein sequence ID" value="ONN27101.1"/>
    <property type="molecule type" value="Genomic_DNA"/>
</dbReference>
<dbReference type="PANTHER" id="PTHR10357:SF179">
    <property type="entry name" value="NEUTRAL AND BASIC AMINO ACID TRANSPORT PROTEIN RBAT"/>
    <property type="match status" value="1"/>
</dbReference>
<accession>A0ABX3IIS2</accession>